<dbReference type="Pfam" id="PF01261">
    <property type="entry name" value="AP_endonuc_2"/>
    <property type="match status" value="1"/>
</dbReference>
<evidence type="ECO:0000313" key="4">
    <source>
        <dbReference type="Proteomes" id="UP000050280"/>
    </source>
</evidence>
<comment type="caution">
    <text evidence="3">The sequence shown here is derived from an EMBL/GenBank/DDBJ whole genome shotgun (WGS) entry which is preliminary data.</text>
</comment>
<dbReference type="PANTHER" id="PTHR12110:SF53">
    <property type="entry name" value="BLR5974 PROTEIN"/>
    <property type="match status" value="1"/>
</dbReference>
<keyword evidence="4" id="KW-1185">Reference proteome</keyword>
<dbReference type="InterPro" id="IPR036237">
    <property type="entry name" value="Xyl_isomerase-like_sf"/>
</dbReference>
<dbReference type="STRING" id="1300341.I595_3335"/>
<keyword evidence="1" id="KW-0732">Signal</keyword>
<keyword evidence="3" id="KW-0413">Isomerase</keyword>
<dbReference type="AlphaFoldDB" id="A0A0P7ABI1"/>
<proteinExistence type="predicted"/>
<dbReference type="GO" id="GO:0016853">
    <property type="term" value="F:isomerase activity"/>
    <property type="evidence" value="ECO:0007669"/>
    <property type="project" value="UniProtKB-KW"/>
</dbReference>
<evidence type="ECO:0000256" key="1">
    <source>
        <dbReference type="SAM" id="SignalP"/>
    </source>
</evidence>
<feature type="signal peptide" evidence="1">
    <location>
        <begin position="1"/>
        <end position="26"/>
    </location>
</feature>
<dbReference type="InterPro" id="IPR050312">
    <property type="entry name" value="IolE/XylAMocC-like"/>
</dbReference>
<dbReference type="OrthoDB" id="1114629at2"/>
<dbReference type="PANTHER" id="PTHR12110">
    <property type="entry name" value="HYDROXYPYRUVATE ISOMERASE"/>
    <property type="match status" value="1"/>
</dbReference>
<organism evidence="3 4">
    <name type="scientific">Croceitalea dokdonensis DOKDO 023</name>
    <dbReference type="NCBI Taxonomy" id="1300341"/>
    <lineage>
        <taxon>Bacteria</taxon>
        <taxon>Pseudomonadati</taxon>
        <taxon>Bacteroidota</taxon>
        <taxon>Flavobacteriia</taxon>
        <taxon>Flavobacteriales</taxon>
        <taxon>Flavobacteriaceae</taxon>
        <taxon>Croceitalea</taxon>
    </lineage>
</organism>
<dbReference type="EMBL" id="LDJX01000008">
    <property type="protein sequence ID" value="KPM30514.1"/>
    <property type="molecule type" value="Genomic_DNA"/>
</dbReference>
<dbReference type="Gene3D" id="3.20.20.150">
    <property type="entry name" value="Divalent-metal-dependent TIM barrel enzymes"/>
    <property type="match status" value="1"/>
</dbReference>
<gene>
    <name evidence="3" type="ORF">I595_3335</name>
</gene>
<sequence>MKNSRRDALRKLTLVPALAAAPNLFAASASKRARPVSTEQRVQYSVNAYSFNDEFKSGEMDLFDMMEFAADIGLHAVDLTSYYFSSYPNLPDTAEIFALKKRALELGLNISWTGVRNNFVTADVAAREKDRQMIKDWLVISSKIGSSILRMFTGRNIPEGHTKDQVKEWLVEEYKLCAQYGAEVGVIAALQNHNEFLFTADEVIDIIKRVDSEWFGLILDTACLRTTADPYAEAEKLAPYAKYWFIKEHVYPNQEKTPTDMAKMAALIKKQGFQGYVSFESLSDGDPKVILKEMLADFKREFENE</sequence>
<protein>
    <submittedName>
        <fullName evidence="3">Xylose isomerase domain-containing protein TIM barrel</fullName>
    </submittedName>
</protein>
<dbReference type="InterPro" id="IPR013022">
    <property type="entry name" value="Xyl_isomerase-like_TIM-brl"/>
</dbReference>
<dbReference type="InterPro" id="IPR006311">
    <property type="entry name" value="TAT_signal"/>
</dbReference>
<name>A0A0P7ABI1_9FLAO</name>
<evidence type="ECO:0000313" key="3">
    <source>
        <dbReference type="EMBL" id="KPM30514.1"/>
    </source>
</evidence>
<dbReference type="SUPFAM" id="SSF51658">
    <property type="entry name" value="Xylose isomerase-like"/>
    <property type="match status" value="1"/>
</dbReference>
<accession>A0A0P7ABI1</accession>
<feature type="chain" id="PRO_5006134731" evidence="1">
    <location>
        <begin position="27"/>
        <end position="305"/>
    </location>
</feature>
<evidence type="ECO:0000259" key="2">
    <source>
        <dbReference type="Pfam" id="PF01261"/>
    </source>
</evidence>
<dbReference type="PROSITE" id="PS51318">
    <property type="entry name" value="TAT"/>
    <property type="match status" value="1"/>
</dbReference>
<reference evidence="3 4" key="1">
    <citation type="submission" date="2015-09" db="EMBL/GenBank/DDBJ databases">
        <title>Genome sequence of the marine flavobacterium Croceitalea dokdonensis DOKDO 023 that contains proton- and sodium-pumping rhodopsins.</title>
        <authorList>
            <person name="Kwon S.-K."/>
            <person name="Lee H.K."/>
            <person name="Kwak M.-J."/>
            <person name="Kim J.F."/>
        </authorList>
    </citation>
    <scope>NUCLEOTIDE SEQUENCE [LARGE SCALE GENOMIC DNA]</scope>
    <source>
        <strain evidence="3 4">DOKDO 023</strain>
    </source>
</reference>
<feature type="domain" description="Xylose isomerase-like TIM barrel" evidence="2">
    <location>
        <begin position="67"/>
        <end position="293"/>
    </location>
</feature>
<dbReference type="Proteomes" id="UP000050280">
    <property type="component" value="Unassembled WGS sequence"/>
</dbReference>
<dbReference type="RefSeq" id="WP_054560306.1">
    <property type="nucleotide sequence ID" value="NZ_LDJX01000008.1"/>
</dbReference>